<dbReference type="GO" id="GO:0010032">
    <property type="term" value="P:meiotic chromosome condensation"/>
    <property type="evidence" value="ECO:0007669"/>
    <property type="project" value="TreeGrafter"/>
</dbReference>
<comment type="caution">
    <text evidence="9">The sequence shown here is derived from an EMBL/GenBank/DDBJ whole genome shotgun (WGS) entry which is preliminary data.</text>
</comment>
<feature type="transmembrane region" description="Helical" evidence="7">
    <location>
        <begin position="942"/>
        <end position="962"/>
    </location>
</feature>
<organism evidence="9 10">
    <name type="scientific">Vitis rotundifolia</name>
    <name type="common">Muscadine grape</name>
    <dbReference type="NCBI Taxonomy" id="103349"/>
    <lineage>
        <taxon>Eukaryota</taxon>
        <taxon>Viridiplantae</taxon>
        <taxon>Streptophyta</taxon>
        <taxon>Embryophyta</taxon>
        <taxon>Tracheophyta</taxon>
        <taxon>Spermatophyta</taxon>
        <taxon>Magnoliopsida</taxon>
        <taxon>eudicotyledons</taxon>
        <taxon>Gunneridae</taxon>
        <taxon>Pentapetalae</taxon>
        <taxon>rosids</taxon>
        <taxon>Vitales</taxon>
        <taxon>Vitaceae</taxon>
        <taxon>Viteae</taxon>
        <taxon>Vitis</taxon>
    </lineage>
</organism>
<dbReference type="Proteomes" id="UP001168098">
    <property type="component" value="Unassembled WGS sequence"/>
</dbReference>
<evidence type="ECO:0000313" key="10">
    <source>
        <dbReference type="Proteomes" id="UP001168098"/>
    </source>
</evidence>
<keyword evidence="7" id="KW-1133">Transmembrane helix</keyword>
<dbReference type="InterPro" id="IPR032682">
    <property type="entry name" value="Cnd1_C"/>
</dbReference>
<dbReference type="SUPFAM" id="SSF48371">
    <property type="entry name" value="ARM repeat"/>
    <property type="match status" value="1"/>
</dbReference>
<name>A0AA39A2Z0_VITRO</name>
<dbReference type="GO" id="GO:0005634">
    <property type="term" value="C:nucleus"/>
    <property type="evidence" value="ECO:0007669"/>
    <property type="project" value="UniProtKB-SubCell"/>
</dbReference>
<evidence type="ECO:0000259" key="8">
    <source>
        <dbReference type="Pfam" id="PF12717"/>
    </source>
</evidence>
<feature type="transmembrane region" description="Helical" evidence="7">
    <location>
        <begin position="92"/>
        <end position="117"/>
    </location>
</feature>
<proteinExistence type="predicted"/>
<evidence type="ECO:0000256" key="1">
    <source>
        <dbReference type="ARBA" id="ARBA00004123"/>
    </source>
</evidence>
<dbReference type="GO" id="GO:0042393">
    <property type="term" value="F:histone binding"/>
    <property type="evidence" value="ECO:0007669"/>
    <property type="project" value="TreeGrafter"/>
</dbReference>
<dbReference type="GO" id="GO:0000796">
    <property type="term" value="C:condensin complex"/>
    <property type="evidence" value="ECO:0007669"/>
    <property type="project" value="TreeGrafter"/>
</dbReference>
<sequence>MEEVVSGILTDLEAHSTASLSDPNPPLPISQSTLSDLQTLLDNAIATEDSHHIDRLFEDLSSRNLSISSLIRPMASAMDSSPTHISLLASRVYLSLLLSLNAPVFTLFTPMAFLSLLRSIRQCFKNRKMGPPRFGESSRGSYAAAFRKRKGGGRGRGVRSRVREVDDGDGSEFDVRMVFSVLERLQLVLGLIHLDRFPDSLKSLVQTVAEIPAMALELCGNTASFDKLTHLCSRVLTEVLSSEHGDQATTAAEVLKSLSPLILLAKSQARTFALGFVMNRMMGMAKEFDGVKKAIVNLPRYLLQKAPEKSEPRALAVESVMEIVKTMEFEEQIGFVKYVVKMTQGKSHFRLLAVDLFPMLIMSLRDPLGVNTGNEVKNSWGLNCLEALIQRCSDATAGIRARALTNLAQIVGFLSTDDRNQVMLKEVMGFGIASHQKLEGGMNDLLSKRCMDEKAAVRKAALLLITKLMGLLGGEFVGDLLKTMGMACSDPLVSIRKAAISALSEAFKTFSDGNVTTEWLHSIPRLITDNESSIQEECENLFLELVLDRVSRAGSTVSAHKKLVCNDLNAKTKSLEMEIGLLFPGGVLVLLKEICSGEVAPWVKKICTSLGKKKRLKPKIAVALQGMIKASESLWLSHSMPIEKWTAPPGAWFLLSEVSEFLSKAVDWEFLHHHWQLVDKNGLGVEFRSPVQDFDDGVDCIMSNSVAWAGDRVFLLKTISNVSVELPPEPAAALAHNLLTRIEEFNMHSTEVNAHVKALRTLCKRQVLSPDEADDLVQKCVHKLLSKASQILDKYISEASEANIDSDFRTPPGGARRKGRTALTMSRSLSQAITAVYTIGSLVIICPSANLDAIIPILHTIITSGSSDTKLNKLQGNTFPLKQAAPSLYIHAWVTMGKICLADGELAKRYIPLFVQVWFSTWCGFYISLLFFPYALPFLTNFPVNSITETSLLNLILFYLFLFA</sequence>
<evidence type="ECO:0000256" key="4">
    <source>
        <dbReference type="ARBA" id="ARBA00023067"/>
    </source>
</evidence>
<dbReference type="GO" id="GO:0000779">
    <property type="term" value="C:condensed chromosome, centromeric region"/>
    <property type="evidence" value="ECO:0007669"/>
    <property type="project" value="TreeGrafter"/>
</dbReference>
<reference evidence="9 10" key="1">
    <citation type="journal article" date="2023" name="BMC Biotechnol.">
        <title>Vitis rotundifolia cv Carlos genome sequencing.</title>
        <authorList>
            <person name="Huff M."/>
            <person name="Hulse-Kemp A."/>
            <person name="Scheffler B."/>
            <person name="Youngblood R."/>
            <person name="Simpson S."/>
            <person name="Babiker E."/>
            <person name="Staton M."/>
        </authorList>
    </citation>
    <scope>NUCLEOTIDE SEQUENCE [LARGE SCALE GENOMIC DNA]</scope>
    <source>
        <tissue evidence="9">Leaf</tissue>
    </source>
</reference>
<keyword evidence="4" id="KW-0226">DNA condensation</keyword>
<keyword evidence="6" id="KW-0131">Cell cycle</keyword>
<evidence type="ECO:0000256" key="3">
    <source>
        <dbReference type="ARBA" id="ARBA00022776"/>
    </source>
</evidence>
<protein>
    <recommendedName>
        <fullName evidence="8">Condensin complex subunit 1 C-terminal domain-containing protein</fullName>
    </recommendedName>
</protein>
<dbReference type="Pfam" id="PF12717">
    <property type="entry name" value="Cnd1"/>
    <property type="match status" value="1"/>
</dbReference>
<feature type="transmembrane region" description="Helical" evidence="7">
    <location>
        <begin position="913"/>
        <end position="936"/>
    </location>
</feature>
<dbReference type="EMBL" id="JARBHA010000005">
    <property type="protein sequence ID" value="KAJ9700005.1"/>
    <property type="molecule type" value="Genomic_DNA"/>
</dbReference>
<keyword evidence="5" id="KW-0539">Nucleus</keyword>
<keyword evidence="7" id="KW-0812">Transmembrane</keyword>
<evidence type="ECO:0000256" key="6">
    <source>
        <dbReference type="ARBA" id="ARBA00023306"/>
    </source>
</evidence>
<dbReference type="PANTHER" id="PTHR14222">
    <property type="entry name" value="CONDENSIN"/>
    <property type="match status" value="1"/>
</dbReference>
<dbReference type="Gene3D" id="1.25.10.10">
    <property type="entry name" value="Leucine-rich Repeat Variant"/>
    <property type="match status" value="1"/>
</dbReference>
<keyword evidence="3" id="KW-0498">Mitosis</keyword>
<dbReference type="GO" id="GO:0007076">
    <property type="term" value="P:mitotic chromosome condensation"/>
    <property type="evidence" value="ECO:0007669"/>
    <property type="project" value="InterPro"/>
</dbReference>
<evidence type="ECO:0000256" key="2">
    <source>
        <dbReference type="ARBA" id="ARBA00022618"/>
    </source>
</evidence>
<evidence type="ECO:0000256" key="7">
    <source>
        <dbReference type="SAM" id="Phobius"/>
    </source>
</evidence>
<gene>
    <name evidence="9" type="ORF">PVL29_005713</name>
</gene>
<dbReference type="AlphaFoldDB" id="A0AA39A2Z0"/>
<dbReference type="GO" id="GO:0051301">
    <property type="term" value="P:cell division"/>
    <property type="evidence" value="ECO:0007669"/>
    <property type="project" value="UniProtKB-KW"/>
</dbReference>
<accession>A0AA39A2Z0</accession>
<dbReference type="PANTHER" id="PTHR14222:SF1">
    <property type="entry name" value="CONDENSIN-2 COMPLEX SUBUNIT D3"/>
    <property type="match status" value="1"/>
</dbReference>
<dbReference type="InterPro" id="IPR016024">
    <property type="entry name" value="ARM-type_fold"/>
</dbReference>
<keyword evidence="7" id="KW-0472">Membrane</keyword>
<keyword evidence="2" id="KW-0132">Cell division</keyword>
<dbReference type="InterPro" id="IPR011989">
    <property type="entry name" value="ARM-like"/>
</dbReference>
<keyword evidence="10" id="KW-1185">Reference proteome</keyword>
<comment type="subcellular location">
    <subcellularLocation>
        <location evidence="1">Nucleus</location>
    </subcellularLocation>
</comment>
<evidence type="ECO:0000313" key="9">
    <source>
        <dbReference type="EMBL" id="KAJ9700005.1"/>
    </source>
</evidence>
<evidence type="ECO:0000256" key="5">
    <source>
        <dbReference type="ARBA" id="ARBA00023242"/>
    </source>
</evidence>
<dbReference type="InterPro" id="IPR026971">
    <property type="entry name" value="CND1/NCAPD3"/>
</dbReference>
<feature type="domain" description="Condensin complex subunit 1 C-terminal" evidence="8">
    <location>
        <begin position="442"/>
        <end position="555"/>
    </location>
</feature>